<accession>A0A0L0VS43</accession>
<gene>
    <name evidence="2" type="ORF">PSTG_04587</name>
</gene>
<feature type="region of interest" description="Disordered" evidence="1">
    <location>
        <begin position="75"/>
        <end position="150"/>
    </location>
</feature>
<evidence type="ECO:0000313" key="3">
    <source>
        <dbReference type="Proteomes" id="UP000054564"/>
    </source>
</evidence>
<dbReference type="AlphaFoldDB" id="A0A0L0VS43"/>
<keyword evidence="3" id="KW-1185">Reference proteome</keyword>
<sequence length="818" mass="92494">MEAWLEEQSKPLLTEKGNRRDLQVNFSASVDVYRTLMNRTNDMFIDTLNLTKEQRLALDVCAACFGPSPCPPANLGGQDLDTGAPSTENEAGTETQTAEPQTASYNSNATTTSNPNATPTSDPNATPTSDPNATTTEPPATSSEANPTAHPRRAPLAICLDGNFQQRHHLAAGKNYLGLITPNNFISPVRIAQMADSIKLQEQLHRIRGGRDRCADSHKAADDKRNKSTWKACDDTGLMGCCCRHDASVYMANISDGGKNRKYPLSILNEVLGAVDQNREVRVLYDISCNLKKFIDLRHLFPEDQHRLRFGTSVFHSYVHNWKCQLEFSPRYNTGWGLTDGEGLERLWSYLSPLVSPLRYATRNHRLAALAHKLRFHNQRGTDDLISWIQHKYSVAIQRQREGNETLNSLYHKTNQFANQRSPYNLSFFEAQWASQRQFQLTHTESDRERQEQLAAFLDREASLNRLRTQLNESLTNNLSNFDDIIESLLEIASGVEAQENVARTLPAEHTILIGQDLPRRRLQLMLWHSKSQLYTHAVELFSERQPLYRGTHIGTTLSTRIMAAVDRRKKPIESAIRKYNGYRAEYWALLPPNEQQEQESDNRDLNYHNFINMSLDDPFWQDVYLYNSREPWACNSDVRAGIQAMLTVQRADEELSFLQDELSTALLWAVHLHKSIKDKIEAIDAVELPEGADENDSDDDEMEGRWGHLLPSIDLGECGDAIRAQLVLNVLHERLTKHETIMLGWAADAKAMWLELYGEILPSHEWFNLITTLSSGANNTIFSGATVVEPNEDIAAGEEGDEVEASELLSLMGVHQI</sequence>
<name>A0A0L0VS43_9BASI</name>
<feature type="compositionally biased region" description="Polar residues" evidence="1">
    <location>
        <begin position="84"/>
        <end position="101"/>
    </location>
</feature>
<dbReference type="EMBL" id="AJIL01000025">
    <property type="protein sequence ID" value="KNF02089.1"/>
    <property type="molecule type" value="Genomic_DNA"/>
</dbReference>
<comment type="caution">
    <text evidence="2">The sequence shown here is derived from an EMBL/GenBank/DDBJ whole genome shotgun (WGS) entry which is preliminary data.</text>
</comment>
<feature type="compositionally biased region" description="Polar residues" evidence="1">
    <location>
        <begin position="132"/>
        <end position="146"/>
    </location>
</feature>
<dbReference type="Proteomes" id="UP000054564">
    <property type="component" value="Unassembled WGS sequence"/>
</dbReference>
<dbReference type="OrthoDB" id="3364670at2759"/>
<proteinExistence type="predicted"/>
<dbReference type="InterPro" id="IPR040521">
    <property type="entry name" value="KDZ"/>
</dbReference>
<dbReference type="Pfam" id="PF18758">
    <property type="entry name" value="KDZ"/>
    <property type="match status" value="1"/>
</dbReference>
<evidence type="ECO:0008006" key="4">
    <source>
        <dbReference type="Google" id="ProtNLM"/>
    </source>
</evidence>
<dbReference type="PANTHER" id="PTHR33096">
    <property type="entry name" value="CXC2 DOMAIN-CONTAINING PROTEIN"/>
    <property type="match status" value="1"/>
</dbReference>
<reference evidence="3" key="1">
    <citation type="submission" date="2014-03" db="EMBL/GenBank/DDBJ databases">
        <title>The Genome Sequence of Puccinia striiformis f. sp. tritici PST-78.</title>
        <authorList>
            <consortium name="The Broad Institute Genome Sequencing Platform"/>
            <person name="Cuomo C."/>
            <person name="Hulbert S."/>
            <person name="Chen X."/>
            <person name="Walker B."/>
            <person name="Young S.K."/>
            <person name="Zeng Q."/>
            <person name="Gargeya S."/>
            <person name="Fitzgerald M."/>
            <person name="Haas B."/>
            <person name="Abouelleil A."/>
            <person name="Alvarado L."/>
            <person name="Arachchi H.M."/>
            <person name="Berlin A.M."/>
            <person name="Chapman S.B."/>
            <person name="Goldberg J."/>
            <person name="Griggs A."/>
            <person name="Gujja S."/>
            <person name="Hansen M."/>
            <person name="Howarth C."/>
            <person name="Imamovic A."/>
            <person name="Larimer J."/>
            <person name="McCowan C."/>
            <person name="Montmayeur A."/>
            <person name="Murphy C."/>
            <person name="Neiman D."/>
            <person name="Pearson M."/>
            <person name="Priest M."/>
            <person name="Roberts A."/>
            <person name="Saif S."/>
            <person name="Shea T."/>
            <person name="Sisk P."/>
            <person name="Sykes S."/>
            <person name="Wortman J."/>
            <person name="Nusbaum C."/>
            <person name="Birren B."/>
        </authorList>
    </citation>
    <scope>NUCLEOTIDE SEQUENCE [LARGE SCALE GENOMIC DNA]</scope>
    <source>
        <strain evidence="3">race PST-78</strain>
    </source>
</reference>
<evidence type="ECO:0000313" key="2">
    <source>
        <dbReference type="EMBL" id="KNF02089.1"/>
    </source>
</evidence>
<protein>
    <recommendedName>
        <fullName evidence="4">CxC1-like cysteine cluster associated with KDZ transposases domain-containing protein</fullName>
    </recommendedName>
</protein>
<dbReference type="PANTHER" id="PTHR33096:SF1">
    <property type="entry name" value="CXC1-LIKE CYSTEINE CLUSTER ASSOCIATED WITH KDZ TRANSPOSASES DOMAIN-CONTAINING PROTEIN"/>
    <property type="match status" value="1"/>
</dbReference>
<dbReference type="STRING" id="1165861.A0A0L0VS43"/>
<feature type="compositionally biased region" description="Low complexity" evidence="1">
    <location>
        <begin position="102"/>
        <end position="131"/>
    </location>
</feature>
<evidence type="ECO:0000256" key="1">
    <source>
        <dbReference type="SAM" id="MobiDB-lite"/>
    </source>
</evidence>
<organism evidence="2 3">
    <name type="scientific">Puccinia striiformis f. sp. tritici PST-78</name>
    <dbReference type="NCBI Taxonomy" id="1165861"/>
    <lineage>
        <taxon>Eukaryota</taxon>
        <taxon>Fungi</taxon>
        <taxon>Dikarya</taxon>
        <taxon>Basidiomycota</taxon>
        <taxon>Pucciniomycotina</taxon>
        <taxon>Pucciniomycetes</taxon>
        <taxon>Pucciniales</taxon>
        <taxon>Pucciniaceae</taxon>
        <taxon>Puccinia</taxon>
    </lineage>
</organism>